<dbReference type="EMBL" id="FNNO01000014">
    <property type="protein sequence ID" value="SDX36359.1"/>
    <property type="molecule type" value="Genomic_DNA"/>
</dbReference>
<dbReference type="RefSeq" id="WP_092725681.1">
    <property type="nucleotide sequence ID" value="NZ_FNNO01000014.1"/>
</dbReference>
<dbReference type="Proteomes" id="UP000198711">
    <property type="component" value="Unassembled WGS sequence"/>
</dbReference>
<evidence type="ECO:0000313" key="1">
    <source>
        <dbReference type="EMBL" id="SDX36359.1"/>
    </source>
</evidence>
<proteinExistence type="predicted"/>
<name>A0A8X8LFD3_9BACT</name>
<gene>
    <name evidence="1" type="ORF">SAMN05444410_11441</name>
</gene>
<reference evidence="1 2" key="1">
    <citation type="submission" date="2016-10" db="EMBL/GenBank/DDBJ databases">
        <authorList>
            <person name="Varghese N."/>
            <person name="Submissions S."/>
        </authorList>
    </citation>
    <scope>NUCLEOTIDE SEQUENCE [LARGE SCALE GENOMIC DNA]</scope>
    <source>
        <strain evidence="1 2">DSM 25353</strain>
    </source>
</reference>
<evidence type="ECO:0000313" key="2">
    <source>
        <dbReference type="Proteomes" id="UP000198711"/>
    </source>
</evidence>
<accession>A0A8X8LFD3</accession>
<sequence>MQFDINEVASNMLAAIKNSVKDDWKKVKEAATNFLQDNKSRLGLLANSRLSNEISDEDFLARLGDEKKILESQLHAIAILSKVAAQNAANAAIDVLSAAVSKALGIGIL</sequence>
<keyword evidence="2" id="KW-1185">Reference proteome</keyword>
<protein>
    <submittedName>
        <fullName evidence="1">Uncharacterized protein</fullName>
    </submittedName>
</protein>
<comment type="caution">
    <text evidence="1">The sequence shown here is derived from an EMBL/GenBank/DDBJ whole genome shotgun (WGS) entry which is preliminary data.</text>
</comment>
<dbReference type="AlphaFoldDB" id="A0A8X8LFD3"/>
<organism evidence="1 2">
    <name type="scientific">Hydrobacter penzbergensis</name>
    <dbReference type="NCBI Taxonomy" id="1235997"/>
    <lineage>
        <taxon>Bacteria</taxon>
        <taxon>Pseudomonadati</taxon>
        <taxon>Bacteroidota</taxon>
        <taxon>Chitinophagia</taxon>
        <taxon>Chitinophagales</taxon>
        <taxon>Chitinophagaceae</taxon>
        <taxon>Hydrobacter</taxon>
    </lineage>
</organism>